<keyword evidence="2" id="KW-1185">Reference proteome</keyword>
<evidence type="ECO:0000313" key="2">
    <source>
        <dbReference type="Proteomes" id="UP001076464"/>
    </source>
</evidence>
<protein>
    <submittedName>
        <fullName evidence="1">PEP-CTERM system TPR-repeat protein PrsT</fullName>
    </submittedName>
</protein>
<sequence>MKTLKNQTRAPRRMAALPALIAAVLLSACGRMSVDQLMESADGYVKKGDTKAALIQLKEALSQDPNAARARFMLGSVLLEIGEAASAVVELRKAQQLNYPQDELVAPLARALVAAGQHKVVVDEFAALAPTQPATFADLKTSIATAKASLGKADEARAALAQALAKVPDYPKALMLQARLAGYEGRTDEALALVDKVLALAPNDASAWFQKGELLMLARRELPKAEAAFQKALEIQPSHVSARAATVELLITRKDMKAAEQQLSELKQASGNRVLISYLEAKLAFATGDLKKAVASSELALKGAPEDVGVLQLAGNVQLASGALLQAERTLSKALSIQPSQPSLRATLAQTYLRMGEPAKAMSTLQPLLTSGAAGAVVHGLAGEAELLQGHLEASRTHFERAVKLNPNDTASLTKLALAKQGTAGYAATKASLRKIAAEDKVATSADLALTSLLLANQELPEALKAIDSIEAKLPKNPLPHNLRAKVLVQAGDIAGARVSLDKALAIDPTFFPAVASHAALDLRQQNLVAAKGRFEALLKAKPKHVEALLALAKLRQAEGASPTVITDLLAQAIRGNPTEPAPRLQLIELQLGAKDVKAAQATAREAISALPDEPDLLDALGRSEAAVGEIEQALAAFNKLVTLEPKSVRPFMRLAGVQVSAGKAAAAEQNLKKALSLDATHLPAQQALVKIALAKGRTDEAIAVARDVQKQRSSETTGFDLEAEIHLAQGKTAEAVDVYRKAVKARPASILAVKLHMALRGAKRDGEAAQWAEDWVKAQPRDAGFPAYLGDVALRQQQFDVAERHFRRVVDLLPENSDALNNIAYAMTRQGKSGGMAYVERALKLRPDSPGYLDTQATVLAADKQLVRALEVQRRAVALDGDNGILRLNLAKLLIEAGDKAAAKKELTPLKDMGGRFAAHAEVARLWGTL</sequence>
<comment type="caution">
    <text evidence="1">The sequence shown here is derived from an EMBL/GenBank/DDBJ whole genome shotgun (WGS) entry which is preliminary data.</text>
</comment>
<proteinExistence type="predicted"/>
<accession>A0ACC6CD31</accession>
<name>A0ACC6CD31_9BURK</name>
<gene>
    <name evidence="1" type="primary">prsT</name>
    <name evidence="1" type="ORF">NYO99_15080</name>
</gene>
<dbReference type="Proteomes" id="UP001076464">
    <property type="component" value="Unassembled WGS sequence"/>
</dbReference>
<organism evidence="1 2">
    <name type="scientific">Roseateles hydrophilus</name>
    <dbReference type="NCBI Taxonomy" id="2975054"/>
    <lineage>
        <taxon>Bacteria</taxon>
        <taxon>Pseudomonadati</taxon>
        <taxon>Pseudomonadota</taxon>
        <taxon>Betaproteobacteria</taxon>
        <taxon>Burkholderiales</taxon>
        <taxon>Sphaerotilaceae</taxon>
        <taxon>Roseateles</taxon>
    </lineage>
</organism>
<reference evidence="1" key="1">
    <citation type="submission" date="2022-08" db="EMBL/GenBank/DDBJ databases">
        <title>Genome sequencing of Pelomonas sp. UHG3.</title>
        <authorList>
            <person name="So Y."/>
        </authorList>
    </citation>
    <scope>NUCLEOTIDE SEQUENCE</scope>
    <source>
        <strain evidence="1">UHG3</strain>
    </source>
</reference>
<evidence type="ECO:0000313" key="1">
    <source>
        <dbReference type="EMBL" id="MCY4746306.1"/>
    </source>
</evidence>
<dbReference type="EMBL" id="JAPPUY010000004">
    <property type="protein sequence ID" value="MCY4746306.1"/>
    <property type="molecule type" value="Genomic_DNA"/>
</dbReference>